<name>A0ABV6H3Z3_9ACTN</name>
<keyword evidence="1" id="KW-0472">Membrane</keyword>
<keyword evidence="1" id="KW-0812">Transmembrane</keyword>
<comment type="caution">
    <text evidence="2">The sequence shown here is derived from an EMBL/GenBank/DDBJ whole genome shotgun (WGS) entry which is preliminary data.</text>
</comment>
<dbReference type="Proteomes" id="UP001589783">
    <property type="component" value="Unassembled WGS sequence"/>
</dbReference>
<keyword evidence="3" id="KW-1185">Reference proteome</keyword>
<keyword evidence="1" id="KW-1133">Transmembrane helix</keyword>
<dbReference type="RefSeq" id="WP_387958960.1">
    <property type="nucleotide sequence ID" value="NZ_JBHTBT010000004.1"/>
</dbReference>
<reference evidence="2 3" key="1">
    <citation type="submission" date="2024-09" db="EMBL/GenBank/DDBJ databases">
        <authorList>
            <person name="Sun Q."/>
            <person name="Mori K."/>
        </authorList>
    </citation>
    <scope>NUCLEOTIDE SEQUENCE [LARGE SCALE GENOMIC DNA]</scope>
    <source>
        <strain evidence="2 3">CCM 7957</strain>
    </source>
</reference>
<feature type="transmembrane region" description="Helical" evidence="1">
    <location>
        <begin position="21"/>
        <end position="43"/>
    </location>
</feature>
<gene>
    <name evidence="2" type="ORF">ACFFJD_01860</name>
</gene>
<organism evidence="2 3">
    <name type="scientific">Gordonia phosphorivorans</name>
    <dbReference type="NCBI Taxonomy" id="1056982"/>
    <lineage>
        <taxon>Bacteria</taxon>
        <taxon>Bacillati</taxon>
        <taxon>Actinomycetota</taxon>
        <taxon>Actinomycetes</taxon>
        <taxon>Mycobacteriales</taxon>
        <taxon>Gordoniaceae</taxon>
        <taxon>Gordonia</taxon>
    </lineage>
</organism>
<dbReference type="EMBL" id="JBHLWV010000006">
    <property type="protein sequence ID" value="MFC0313598.1"/>
    <property type="molecule type" value="Genomic_DNA"/>
</dbReference>
<evidence type="ECO:0000313" key="2">
    <source>
        <dbReference type="EMBL" id="MFC0313598.1"/>
    </source>
</evidence>
<accession>A0ABV6H3Z3</accession>
<proteinExistence type="predicted"/>
<evidence type="ECO:0000256" key="1">
    <source>
        <dbReference type="SAM" id="Phobius"/>
    </source>
</evidence>
<sequence>MNRDMTALIQTAAEHGWATTLRTLLLLLAFRPWVYLLIPLVVADLPHDVFGPG</sequence>
<evidence type="ECO:0000313" key="3">
    <source>
        <dbReference type="Proteomes" id="UP001589783"/>
    </source>
</evidence>
<protein>
    <submittedName>
        <fullName evidence="2">Uncharacterized protein</fullName>
    </submittedName>
</protein>